<reference evidence="2 3" key="1">
    <citation type="submission" date="2014-12" db="EMBL/GenBank/DDBJ databases">
        <title>Genome assembly of Enhygromyxa salina DSM 15201.</title>
        <authorList>
            <person name="Sharma G."/>
            <person name="Subramanian S."/>
        </authorList>
    </citation>
    <scope>NUCLEOTIDE SEQUENCE [LARGE SCALE GENOMIC DNA]</scope>
    <source>
        <strain evidence="2 3">DSM 15201</strain>
    </source>
</reference>
<evidence type="ECO:0000256" key="1">
    <source>
        <dbReference type="SAM" id="MobiDB-lite"/>
    </source>
</evidence>
<feature type="compositionally biased region" description="Basic and acidic residues" evidence="1">
    <location>
        <begin position="9"/>
        <end position="21"/>
    </location>
</feature>
<dbReference type="Proteomes" id="UP000031599">
    <property type="component" value="Unassembled WGS sequence"/>
</dbReference>
<evidence type="ECO:0000313" key="3">
    <source>
        <dbReference type="Proteomes" id="UP000031599"/>
    </source>
</evidence>
<evidence type="ECO:0000313" key="2">
    <source>
        <dbReference type="EMBL" id="KIG19013.1"/>
    </source>
</evidence>
<dbReference type="AlphaFoldDB" id="A0A0C2A6K6"/>
<feature type="region of interest" description="Disordered" evidence="1">
    <location>
        <begin position="1"/>
        <end position="52"/>
    </location>
</feature>
<dbReference type="EMBL" id="JMCC02000006">
    <property type="protein sequence ID" value="KIG19013.1"/>
    <property type="molecule type" value="Genomic_DNA"/>
</dbReference>
<comment type="caution">
    <text evidence="2">The sequence shown here is derived from an EMBL/GenBank/DDBJ whole genome shotgun (WGS) entry which is preliminary data.</text>
</comment>
<accession>A0A0C2A6K6</accession>
<proteinExistence type="predicted"/>
<feature type="region of interest" description="Disordered" evidence="1">
    <location>
        <begin position="121"/>
        <end position="181"/>
    </location>
</feature>
<name>A0A0C2A6K6_9BACT</name>
<sequence>MRVAPRSEASSDEHGQGEAREGQAAVLHRADTRAKPSPPKTAVIPRPTPTNPTTTLAIAATSATRLLAACVATRVHQTRPFQPGVSTHVEMSEAKQGRAKIERPSKAPSIFCFAPASSLPIDSGLASPPRREHQRRRHGQHRTEPCQHAGRGRQRGPGGDGLDPPGGCLGEPSRPVRSRRGPRLVWVSGGAIARGSWRAAASCLSGAGIPGEHDNLRECDAGPSCVLD</sequence>
<organism evidence="2 3">
    <name type="scientific">Enhygromyxa salina</name>
    <dbReference type="NCBI Taxonomy" id="215803"/>
    <lineage>
        <taxon>Bacteria</taxon>
        <taxon>Pseudomonadati</taxon>
        <taxon>Myxococcota</taxon>
        <taxon>Polyangia</taxon>
        <taxon>Nannocystales</taxon>
        <taxon>Nannocystaceae</taxon>
        <taxon>Enhygromyxa</taxon>
    </lineage>
</organism>
<feature type="compositionally biased region" description="Low complexity" evidence="1">
    <location>
        <begin position="162"/>
        <end position="175"/>
    </location>
</feature>
<protein>
    <submittedName>
        <fullName evidence="2">Uncharacterized protein</fullName>
    </submittedName>
</protein>
<gene>
    <name evidence="2" type="ORF">DB30_05917</name>
</gene>